<dbReference type="GO" id="GO:0006817">
    <property type="term" value="P:phosphate ion transport"/>
    <property type="evidence" value="ECO:0007669"/>
    <property type="project" value="TreeGrafter"/>
</dbReference>
<dbReference type="PANTHER" id="PTHR10783:SF103">
    <property type="entry name" value="SOLUTE CARRIER FAMILY 53 MEMBER 1"/>
    <property type="match status" value="1"/>
</dbReference>
<accession>A0A9P9YQA2</accession>
<dbReference type="AlphaFoldDB" id="A0A9P9YQA2"/>
<proteinExistence type="predicted"/>
<dbReference type="PANTHER" id="PTHR10783">
    <property type="entry name" value="XENOTROPIC AND POLYTROPIC RETROVIRUS RECEPTOR 1-RELATED"/>
    <property type="match status" value="1"/>
</dbReference>
<comment type="caution">
    <text evidence="6">The sequence shown here is derived from an EMBL/GenBank/DDBJ whole genome shotgun (WGS) entry which is preliminary data.</text>
</comment>
<dbReference type="GO" id="GO:0016036">
    <property type="term" value="P:cellular response to phosphate starvation"/>
    <property type="evidence" value="ECO:0007669"/>
    <property type="project" value="TreeGrafter"/>
</dbReference>
<keyword evidence="7" id="KW-1185">Reference proteome</keyword>
<dbReference type="Proteomes" id="UP001059596">
    <property type="component" value="Unassembled WGS sequence"/>
</dbReference>
<protein>
    <recommendedName>
        <fullName evidence="5">EXS domain-containing protein</fullName>
    </recommendedName>
</protein>
<evidence type="ECO:0000256" key="3">
    <source>
        <dbReference type="ARBA" id="ARBA00022989"/>
    </source>
</evidence>
<dbReference type="Pfam" id="PF03124">
    <property type="entry name" value="EXS"/>
    <property type="match status" value="1"/>
</dbReference>
<evidence type="ECO:0000313" key="6">
    <source>
        <dbReference type="EMBL" id="KAI8040918.1"/>
    </source>
</evidence>
<gene>
    <name evidence="6" type="ORF">M5D96_006861</name>
</gene>
<evidence type="ECO:0000256" key="2">
    <source>
        <dbReference type="ARBA" id="ARBA00022692"/>
    </source>
</evidence>
<keyword evidence="3" id="KW-1133">Transmembrane helix</keyword>
<dbReference type="EMBL" id="JAMKOV010000004">
    <property type="protein sequence ID" value="KAI8040918.1"/>
    <property type="molecule type" value="Genomic_DNA"/>
</dbReference>
<feature type="domain" description="EXS" evidence="5">
    <location>
        <begin position="1"/>
        <end position="162"/>
    </location>
</feature>
<evidence type="ECO:0000256" key="1">
    <source>
        <dbReference type="ARBA" id="ARBA00004141"/>
    </source>
</evidence>
<dbReference type="GO" id="GO:0005794">
    <property type="term" value="C:Golgi apparatus"/>
    <property type="evidence" value="ECO:0007669"/>
    <property type="project" value="TreeGrafter"/>
</dbReference>
<comment type="subcellular location">
    <subcellularLocation>
        <location evidence="1">Membrane</location>
        <topology evidence="1">Multi-pass membrane protein</topology>
    </subcellularLocation>
</comment>
<sequence>MRAVYGPVPISAVFMAENSYTYPLSKENPWFYCWITAAIFSSCYAYTWDIKMDWGLFDSKAGDNRFLREEIVYSSTWFYYFGIIEDLILRFSWTLSMSLIEAGYIEGDVMMTILSPLEVFRRFIWNYFRLENEHLNNVGKFRAVRDISVAPMDCSDQTTILRMMDETDGVLNRRRGKAAGGKSATKKNKQEHRLLLQGESIEDLCS</sequence>
<dbReference type="GO" id="GO:0000822">
    <property type="term" value="F:inositol hexakisphosphate binding"/>
    <property type="evidence" value="ECO:0007669"/>
    <property type="project" value="TreeGrafter"/>
</dbReference>
<organism evidence="6 7">
    <name type="scientific">Drosophila gunungcola</name>
    <name type="common">fruit fly</name>
    <dbReference type="NCBI Taxonomy" id="103775"/>
    <lineage>
        <taxon>Eukaryota</taxon>
        <taxon>Metazoa</taxon>
        <taxon>Ecdysozoa</taxon>
        <taxon>Arthropoda</taxon>
        <taxon>Hexapoda</taxon>
        <taxon>Insecta</taxon>
        <taxon>Pterygota</taxon>
        <taxon>Neoptera</taxon>
        <taxon>Endopterygota</taxon>
        <taxon>Diptera</taxon>
        <taxon>Brachycera</taxon>
        <taxon>Muscomorpha</taxon>
        <taxon>Ephydroidea</taxon>
        <taxon>Drosophilidae</taxon>
        <taxon>Drosophila</taxon>
        <taxon>Sophophora</taxon>
    </lineage>
</organism>
<keyword evidence="4" id="KW-0472">Membrane</keyword>
<evidence type="ECO:0000256" key="4">
    <source>
        <dbReference type="ARBA" id="ARBA00023136"/>
    </source>
</evidence>
<evidence type="ECO:0000313" key="7">
    <source>
        <dbReference type="Proteomes" id="UP001059596"/>
    </source>
</evidence>
<dbReference type="PROSITE" id="PS51380">
    <property type="entry name" value="EXS"/>
    <property type="match status" value="1"/>
</dbReference>
<reference evidence="6" key="1">
    <citation type="journal article" date="2023" name="Genome Biol. Evol.">
        <title>Long-read-based Genome Assembly of Drosophila gunungcola Reveals Fewer Chemosensory Genes in Flower-breeding Species.</title>
        <authorList>
            <person name="Negi A."/>
            <person name="Liao B.Y."/>
            <person name="Yeh S.D."/>
        </authorList>
    </citation>
    <scope>NUCLEOTIDE SEQUENCE</scope>
    <source>
        <strain evidence="6">Sukarami</strain>
    </source>
</reference>
<dbReference type="InterPro" id="IPR004342">
    <property type="entry name" value="EXS_C"/>
</dbReference>
<evidence type="ECO:0000259" key="5">
    <source>
        <dbReference type="PROSITE" id="PS51380"/>
    </source>
</evidence>
<keyword evidence="2" id="KW-0812">Transmembrane</keyword>
<name>A0A9P9YQA2_9MUSC</name>
<dbReference type="GO" id="GO:0005886">
    <property type="term" value="C:plasma membrane"/>
    <property type="evidence" value="ECO:0007669"/>
    <property type="project" value="TreeGrafter"/>
</dbReference>